<proteinExistence type="predicted"/>
<organism evidence="1 2">
    <name type="scientific">Pistacia integerrima</name>
    <dbReference type="NCBI Taxonomy" id="434235"/>
    <lineage>
        <taxon>Eukaryota</taxon>
        <taxon>Viridiplantae</taxon>
        <taxon>Streptophyta</taxon>
        <taxon>Embryophyta</taxon>
        <taxon>Tracheophyta</taxon>
        <taxon>Spermatophyta</taxon>
        <taxon>Magnoliopsida</taxon>
        <taxon>eudicotyledons</taxon>
        <taxon>Gunneridae</taxon>
        <taxon>Pentapetalae</taxon>
        <taxon>rosids</taxon>
        <taxon>malvids</taxon>
        <taxon>Sapindales</taxon>
        <taxon>Anacardiaceae</taxon>
        <taxon>Pistacia</taxon>
    </lineage>
</organism>
<gene>
    <name evidence="1" type="ORF">Pint_19078</name>
</gene>
<dbReference type="EMBL" id="CM047739">
    <property type="protein sequence ID" value="KAJ0042400.1"/>
    <property type="molecule type" value="Genomic_DNA"/>
</dbReference>
<name>A0ACC0YX69_9ROSI</name>
<comment type="caution">
    <text evidence="1">The sequence shown here is derived from an EMBL/GenBank/DDBJ whole genome shotgun (WGS) entry which is preliminary data.</text>
</comment>
<reference evidence="2" key="1">
    <citation type="journal article" date="2023" name="G3 (Bethesda)">
        <title>Genome assembly and association tests identify interacting loci associated with vigor, precocity, and sex in interspecific pistachio rootstocks.</title>
        <authorList>
            <person name="Palmer W."/>
            <person name="Jacygrad E."/>
            <person name="Sagayaradj S."/>
            <person name="Cavanaugh K."/>
            <person name="Han R."/>
            <person name="Bertier L."/>
            <person name="Beede B."/>
            <person name="Kafkas S."/>
            <person name="Golino D."/>
            <person name="Preece J."/>
            <person name="Michelmore R."/>
        </authorList>
    </citation>
    <scope>NUCLEOTIDE SEQUENCE [LARGE SCALE GENOMIC DNA]</scope>
</reference>
<evidence type="ECO:0000313" key="1">
    <source>
        <dbReference type="EMBL" id="KAJ0042400.1"/>
    </source>
</evidence>
<keyword evidence="2" id="KW-1185">Reference proteome</keyword>
<sequence>MVHGHGHCSSSSKKVVMMNGKVSEKLETLKNLIPGDNGDDGTIKADQLFQKTADYIILLRSRVLILQSLIQLYGSSSQEEDVYVL</sequence>
<protein>
    <submittedName>
        <fullName evidence="1">Uncharacterized protein</fullName>
    </submittedName>
</protein>
<evidence type="ECO:0000313" key="2">
    <source>
        <dbReference type="Proteomes" id="UP001163603"/>
    </source>
</evidence>
<accession>A0ACC0YX69</accession>
<dbReference type="Proteomes" id="UP001163603">
    <property type="component" value="Chromosome 4"/>
</dbReference>